<reference evidence="2 3" key="1">
    <citation type="journal article" date="2016" name="DNA Res.">
        <title>Genome sequence of Aspergillus luchuensis NBRC 4314.</title>
        <authorList>
            <person name="Yamada O."/>
            <person name="Machida M."/>
            <person name="Hosoyama A."/>
            <person name="Goto M."/>
            <person name="Takahashi T."/>
            <person name="Futagami T."/>
            <person name="Yamagata Y."/>
            <person name="Takeuchi M."/>
            <person name="Kobayashi T."/>
            <person name="Koike H."/>
            <person name="Abe K."/>
            <person name="Asai K."/>
            <person name="Arita M."/>
            <person name="Fujita N."/>
            <person name="Fukuda K."/>
            <person name="Higa K."/>
            <person name="Horikawa H."/>
            <person name="Ishikawa T."/>
            <person name="Jinno K."/>
            <person name="Kato Y."/>
            <person name="Kirimura K."/>
            <person name="Mizutani O."/>
            <person name="Nakasone K."/>
            <person name="Sano M."/>
            <person name="Shiraishi Y."/>
            <person name="Tsukahara M."/>
            <person name="Gomi K."/>
        </authorList>
    </citation>
    <scope>NUCLEOTIDE SEQUENCE [LARGE SCALE GENOMIC DNA]</scope>
    <source>
        <strain evidence="2 3">RIB 2604</strain>
    </source>
</reference>
<name>A0A146FAY2_ASPKA</name>
<keyword evidence="1" id="KW-0732">Signal</keyword>
<evidence type="ECO:0000313" key="3">
    <source>
        <dbReference type="Proteomes" id="UP000075230"/>
    </source>
</evidence>
<sequence length="91" mass="10061">MSHTLLQGFCAVRSTMGLLLRMLSTAGDADQRPTVRSIAGMRGTRHVEWILPVGAQARRLLDSRAIGLTTFKREMNLRQANVQAELNATPQ</sequence>
<dbReference type="EMBL" id="BCWF01000016">
    <property type="protein sequence ID" value="GAT22683.1"/>
    <property type="molecule type" value="Genomic_DNA"/>
</dbReference>
<reference evidence="3" key="2">
    <citation type="submission" date="2016-02" db="EMBL/GenBank/DDBJ databases">
        <title>Genome sequencing of Aspergillus luchuensis NBRC 4314.</title>
        <authorList>
            <person name="Yamada O."/>
        </authorList>
    </citation>
    <scope>NUCLEOTIDE SEQUENCE [LARGE SCALE GENOMIC DNA]</scope>
    <source>
        <strain evidence="3">RIB 2604</strain>
    </source>
</reference>
<feature type="chain" id="PRO_5007523819" evidence="1">
    <location>
        <begin position="18"/>
        <end position="91"/>
    </location>
</feature>
<feature type="signal peptide" evidence="1">
    <location>
        <begin position="1"/>
        <end position="17"/>
    </location>
</feature>
<dbReference type="Proteomes" id="UP000075230">
    <property type="component" value="Unassembled WGS sequence"/>
</dbReference>
<proteinExistence type="predicted"/>
<organism evidence="2 3">
    <name type="scientific">Aspergillus kawachii</name>
    <name type="common">White koji mold</name>
    <name type="synonym">Aspergillus awamori var. kawachi</name>
    <dbReference type="NCBI Taxonomy" id="1069201"/>
    <lineage>
        <taxon>Eukaryota</taxon>
        <taxon>Fungi</taxon>
        <taxon>Dikarya</taxon>
        <taxon>Ascomycota</taxon>
        <taxon>Pezizomycotina</taxon>
        <taxon>Eurotiomycetes</taxon>
        <taxon>Eurotiomycetidae</taxon>
        <taxon>Eurotiales</taxon>
        <taxon>Aspergillaceae</taxon>
        <taxon>Aspergillus</taxon>
        <taxon>Aspergillus subgen. Circumdati</taxon>
    </lineage>
</organism>
<accession>A0A146FAY2</accession>
<gene>
    <name evidence="2" type="ORF">RIB2604_01600980</name>
</gene>
<protein>
    <submittedName>
        <fullName evidence="2">Hmg-CoA reductase</fullName>
    </submittedName>
</protein>
<evidence type="ECO:0000313" key="2">
    <source>
        <dbReference type="EMBL" id="GAT22683.1"/>
    </source>
</evidence>
<comment type="caution">
    <text evidence="2">The sequence shown here is derived from an EMBL/GenBank/DDBJ whole genome shotgun (WGS) entry which is preliminary data.</text>
</comment>
<evidence type="ECO:0000256" key="1">
    <source>
        <dbReference type="SAM" id="SignalP"/>
    </source>
</evidence>
<dbReference type="AlphaFoldDB" id="A0A146FAY2"/>